<sequence length="160" mass="17110">MLTTDPASPEFDSYASVSDLQAFATARGYEVPADAAECENLLVQAMDFLAGIDWRGCRADPAQPQAWPRRGVMADGVSLPDSTIPRQLVQAQCRLAIEAQEIELMPSFDAGGEVVQESVSGAVSVTYAQGSSRSSASFPWLNNMLRGLVGSSNQVRLVRG</sequence>
<comment type="caution">
    <text evidence="2">The sequence shown here is derived from an EMBL/GenBank/DDBJ whole genome shotgun (WGS) entry which is preliminary data.</text>
</comment>
<dbReference type="Pfam" id="PF20557">
    <property type="entry name" value="DnaT_2"/>
    <property type="match status" value="1"/>
</dbReference>
<dbReference type="InterPro" id="IPR046787">
    <property type="entry name" value="DnaT_2"/>
</dbReference>
<dbReference type="Proteomes" id="UP000029462">
    <property type="component" value="Unassembled WGS sequence"/>
</dbReference>
<gene>
    <name evidence="2" type="ORF">EV102420_38_00150</name>
</gene>
<keyword evidence="3" id="KW-1185">Reference proteome</keyword>
<dbReference type="RefSeq" id="WP_042395822.1">
    <property type="nucleotide sequence ID" value="NZ_BBMZ01000038.1"/>
</dbReference>
<accession>A0A090VYR9</accession>
<dbReference type="OrthoDB" id="6507212at2"/>
<dbReference type="EMBL" id="BBMZ01000038">
    <property type="protein sequence ID" value="GAL60412.1"/>
    <property type="molecule type" value="Genomic_DNA"/>
</dbReference>
<evidence type="ECO:0000313" key="2">
    <source>
        <dbReference type="EMBL" id="GAL60412.1"/>
    </source>
</evidence>
<evidence type="ECO:0000259" key="1">
    <source>
        <dbReference type="Pfam" id="PF20557"/>
    </source>
</evidence>
<feature type="domain" description="Putative DnaT-like" evidence="1">
    <location>
        <begin position="7"/>
        <end position="160"/>
    </location>
</feature>
<dbReference type="STRING" id="1115515.EV102420_38_00150"/>
<proteinExistence type="predicted"/>
<dbReference type="AlphaFoldDB" id="A0A090VYR9"/>
<evidence type="ECO:0000313" key="3">
    <source>
        <dbReference type="Proteomes" id="UP000029462"/>
    </source>
</evidence>
<reference evidence="2 3" key="1">
    <citation type="submission" date="2014-09" db="EMBL/GenBank/DDBJ databases">
        <title>Whole genome shotgun sequence of Escherichia vulneris NBRC 102420.</title>
        <authorList>
            <person name="Yoshida Y."/>
            <person name="Hosoyama A."/>
            <person name="Tsuchikane K."/>
            <person name="Ohji S."/>
            <person name="Ichikawa N."/>
            <person name="Kimura A."/>
            <person name="Yamazoe A."/>
            <person name="Ezaki T."/>
            <person name="Fujita N."/>
        </authorList>
    </citation>
    <scope>NUCLEOTIDE SEQUENCE [LARGE SCALE GENOMIC DNA]</scope>
    <source>
        <strain evidence="2 3">NBRC 102420</strain>
    </source>
</reference>
<name>A0A090VYR9_PSEVU</name>
<dbReference type="eggNOG" id="ENOG5032TGJ">
    <property type="taxonomic scope" value="Bacteria"/>
</dbReference>
<protein>
    <recommendedName>
        <fullName evidence="1">Putative DnaT-like domain-containing protein</fullName>
    </recommendedName>
</protein>
<organism evidence="2 3">
    <name type="scientific">Pseudescherichia vulneris NBRC 102420</name>
    <dbReference type="NCBI Taxonomy" id="1115515"/>
    <lineage>
        <taxon>Bacteria</taxon>
        <taxon>Pseudomonadati</taxon>
        <taxon>Pseudomonadota</taxon>
        <taxon>Gammaproteobacteria</taxon>
        <taxon>Enterobacterales</taxon>
        <taxon>Enterobacteriaceae</taxon>
        <taxon>Pseudescherichia</taxon>
    </lineage>
</organism>